<keyword evidence="2" id="KW-1185">Reference proteome</keyword>
<dbReference type="EMBL" id="LXQA010083472">
    <property type="protein sequence ID" value="MCI12263.1"/>
    <property type="molecule type" value="Genomic_DNA"/>
</dbReference>
<sequence length="39" mass="4182">MLLGRRNACNGQFSVLCEEYFLGNGQESGDTAISTTAVQ</sequence>
<reference evidence="1 2" key="1">
    <citation type="journal article" date="2018" name="Front. Plant Sci.">
        <title>Red Clover (Trifolium pratense) and Zigzag Clover (T. medium) - A Picture of Genomic Similarities and Differences.</title>
        <authorList>
            <person name="Dluhosova J."/>
            <person name="Istvanek J."/>
            <person name="Nedelnik J."/>
            <person name="Repkova J."/>
        </authorList>
    </citation>
    <scope>NUCLEOTIDE SEQUENCE [LARGE SCALE GENOMIC DNA]</scope>
    <source>
        <strain evidence="2">cv. 10/8</strain>
        <tissue evidence="1">Leaf</tissue>
    </source>
</reference>
<evidence type="ECO:0000313" key="2">
    <source>
        <dbReference type="Proteomes" id="UP000265520"/>
    </source>
</evidence>
<feature type="non-terminal residue" evidence="1">
    <location>
        <position position="39"/>
    </location>
</feature>
<dbReference type="Proteomes" id="UP000265520">
    <property type="component" value="Unassembled WGS sequence"/>
</dbReference>
<proteinExistence type="predicted"/>
<dbReference type="AlphaFoldDB" id="A0A392PJK6"/>
<name>A0A392PJK6_9FABA</name>
<organism evidence="1 2">
    <name type="scientific">Trifolium medium</name>
    <dbReference type="NCBI Taxonomy" id="97028"/>
    <lineage>
        <taxon>Eukaryota</taxon>
        <taxon>Viridiplantae</taxon>
        <taxon>Streptophyta</taxon>
        <taxon>Embryophyta</taxon>
        <taxon>Tracheophyta</taxon>
        <taxon>Spermatophyta</taxon>
        <taxon>Magnoliopsida</taxon>
        <taxon>eudicotyledons</taxon>
        <taxon>Gunneridae</taxon>
        <taxon>Pentapetalae</taxon>
        <taxon>rosids</taxon>
        <taxon>fabids</taxon>
        <taxon>Fabales</taxon>
        <taxon>Fabaceae</taxon>
        <taxon>Papilionoideae</taxon>
        <taxon>50 kb inversion clade</taxon>
        <taxon>NPAAA clade</taxon>
        <taxon>Hologalegina</taxon>
        <taxon>IRL clade</taxon>
        <taxon>Trifolieae</taxon>
        <taxon>Trifolium</taxon>
    </lineage>
</organism>
<evidence type="ECO:0000313" key="1">
    <source>
        <dbReference type="EMBL" id="MCI12263.1"/>
    </source>
</evidence>
<comment type="caution">
    <text evidence="1">The sequence shown here is derived from an EMBL/GenBank/DDBJ whole genome shotgun (WGS) entry which is preliminary data.</text>
</comment>
<accession>A0A392PJK6</accession>
<protein>
    <submittedName>
        <fullName evidence="1">Uncharacterized protein</fullName>
    </submittedName>
</protein>